<name>W7YL70_9BACL</name>
<dbReference type="OrthoDB" id="2858389at2"/>
<organism evidence="1 2">
    <name type="scientific">Paenibacillus pini JCM 16418</name>
    <dbReference type="NCBI Taxonomy" id="1236976"/>
    <lineage>
        <taxon>Bacteria</taxon>
        <taxon>Bacillati</taxon>
        <taxon>Bacillota</taxon>
        <taxon>Bacilli</taxon>
        <taxon>Bacillales</taxon>
        <taxon>Paenibacillaceae</taxon>
        <taxon>Paenibacillus</taxon>
    </lineage>
</organism>
<dbReference type="PROSITE" id="PS52050">
    <property type="entry name" value="WYL"/>
    <property type="match status" value="1"/>
</dbReference>
<comment type="caution">
    <text evidence="1">The sequence shown here is derived from an EMBL/GenBank/DDBJ whole genome shotgun (WGS) entry which is preliminary data.</text>
</comment>
<dbReference type="AlphaFoldDB" id="W7YL70"/>
<dbReference type="Proteomes" id="UP000019364">
    <property type="component" value="Unassembled WGS sequence"/>
</dbReference>
<dbReference type="EMBL" id="BAVZ01000007">
    <property type="protein sequence ID" value="GAF08503.1"/>
    <property type="molecule type" value="Genomic_DNA"/>
</dbReference>
<proteinExistence type="predicted"/>
<evidence type="ECO:0000313" key="2">
    <source>
        <dbReference type="Proteomes" id="UP000019364"/>
    </source>
</evidence>
<sequence length="268" mass="31965">MNPFEKIFNYQILSSLDQSGTYMVTSHERSWLKSMLLRPAAKEAFTAETLKKLNALLDEDPCMDIDGILIEKAYSREKQVYHPLIRSLRQLIMHKNGITIRYKTKHDVIDYAKHGIPYKLEYSMVKREWYLLWYYTRNQTMVSTKLDTIAMITEQECPQEKYDRYMADIQRLQLHHKTTVSVQVIRQFNDELSRILYAFSCFEKEVIYEAEDNRYTIVLSLSRQELEYLLSKIRFLGKRVQIVDHPHLQQRMSETATKALLRYKEADL</sequence>
<dbReference type="RefSeq" id="WP_036648996.1">
    <property type="nucleotide sequence ID" value="NZ_BAVZ01000007.1"/>
</dbReference>
<dbReference type="eggNOG" id="COG2378">
    <property type="taxonomic scope" value="Bacteria"/>
</dbReference>
<keyword evidence="2" id="KW-1185">Reference proteome</keyword>
<reference evidence="1 2" key="1">
    <citation type="journal article" date="2014" name="Genome Announc.">
        <title>Draft Genome Sequence of Paenibacillus pini JCM 16418T, Isolated from the Rhizosphere of Pine Tree.</title>
        <authorList>
            <person name="Yuki M."/>
            <person name="Oshima K."/>
            <person name="Suda W."/>
            <person name="Oshida Y."/>
            <person name="Kitamura K."/>
            <person name="Iida Y."/>
            <person name="Hattori M."/>
            <person name="Ohkuma M."/>
        </authorList>
    </citation>
    <scope>NUCLEOTIDE SEQUENCE [LARGE SCALE GENOMIC DNA]</scope>
    <source>
        <strain evidence="1 2">JCM 16418</strain>
    </source>
</reference>
<gene>
    <name evidence="1" type="ORF">JCM16418_2584</name>
</gene>
<accession>W7YL70</accession>
<protein>
    <submittedName>
        <fullName evidence="1">Uncharacterized protein</fullName>
    </submittedName>
</protein>
<evidence type="ECO:0000313" key="1">
    <source>
        <dbReference type="EMBL" id="GAF08503.1"/>
    </source>
</evidence>
<dbReference type="STRING" id="1236976.JCM16418_2584"/>